<dbReference type="GO" id="GO:0003676">
    <property type="term" value="F:nucleic acid binding"/>
    <property type="evidence" value="ECO:0007669"/>
    <property type="project" value="InterPro"/>
</dbReference>
<dbReference type="GO" id="GO:0006281">
    <property type="term" value="P:DNA repair"/>
    <property type="evidence" value="ECO:0007669"/>
    <property type="project" value="InterPro"/>
</dbReference>
<dbReference type="InterPro" id="IPR004610">
    <property type="entry name" value="RecJ"/>
</dbReference>
<reference evidence="9" key="1">
    <citation type="submission" date="2021-02" db="EMBL/GenBank/DDBJ databases">
        <title>PHA producing bacteria isolated from coastal sediment in Guangdong, Shenzhen.</title>
        <authorList>
            <person name="Zheng W."/>
            <person name="Yu S."/>
            <person name="Huang Y."/>
        </authorList>
    </citation>
    <scope>NUCLEOTIDE SEQUENCE</scope>
    <source>
        <strain evidence="9">TN14-10</strain>
    </source>
</reference>
<dbReference type="InterPro" id="IPR038763">
    <property type="entry name" value="DHH_sf"/>
</dbReference>
<feature type="domain" description="RecJ OB" evidence="8">
    <location>
        <begin position="470"/>
        <end position="573"/>
    </location>
</feature>
<proteinExistence type="inferred from homology"/>
<dbReference type="GO" id="GO:0008409">
    <property type="term" value="F:5'-3' exonuclease activity"/>
    <property type="evidence" value="ECO:0007669"/>
    <property type="project" value="InterPro"/>
</dbReference>
<dbReference type="NCBIfam" id="TIGR00644">
    <property type="entry name" value="recJ"/>
    <property type="match status" value="1"/>
</dbReference>
<accession>A0A939DEJ9</accession>
<evidence type="ECO:0000256" key="2">
    <source>
        <dbReference type="ARBA" id="ARBA00019841"/>
    </source>
</evidence>
<keyword evidence="4" id="KW-0378">Hydrolase</keyword>
<evidence type="ECO:0000256" key="1">
    <source>
        <dbReference type="ARBA" id="ARBA00005915"/>
    </source>
</evidence>
<dbReference type="Pfam" id="PF01368">
    <property type="entry name" value="DHH"/>
    <property type="match status" value="1"/>
</dbReference>
<keyword evidence="10" id="KW-1185">Reference proteome</keyword>
<dbReference type="RefSeq" id="WP_206559495.1">
    <property type="nucleotide sequence ID" value="NZ_JAFKCZ010000004.1"/>
</dbReference>
<dbReference type="GO" id="GO:0006310">
    <property type="term" value="P:DNA recombination"/>
    <property type="evidence" value="ECO:0007669"/>
    <property type="project" value="InterPro"/>
</dbReference>
<dbReference type="FunFam" id="3.90.1640.30:FF:000001">
    <property type="entry name" value="Single-stranded-DNA-specific exonuclease RecJ"/>
    <property type="match status" value="1"/>
</dbReference>
<organism evidence="9 10">
    <name type="scientific">Parahaliea mediterranea</name>
    <dbReference type="NCBI Taxonomy" id="651086"/>
    <lineage>
        <taxon>Bacteria</taxon>
        <taxon>Pseudomonadati</taxon>
        <taxon>Pseudomonadota</taxon>
        <taxon>Gammaproteobacteria</taxon>
        <taxon>Cellvibrionales</taxon>
        <taxon>Halieaceae</taxon>
        <taxon>Parahaliea</taxon>
    </lineage>
</organism>
<keyword evidence="3" id="KW-0540">Nuclease</keyword>
<evidence type="ECO:0000259" key="8">
    <source>
        <dbReference type="Pfam" id="PF17768"/>
    </source>
</evidence>
<evidence type="ECO:0000256" key="4">
    <source>
        <dbReference type="ARBA" id="ARBA00022801"/>
    </source>
</evidence>
<comment type="similarity">
    <text evidence="1">Belongs to the RecJ family.</text>
</comment>
<evidence type="ECO:0000313" key="9">
    <source>
        <dbReference type="EMBL" id="MBN7796047.1"/>
    </source>
</evidence>
<dbReference type="InterPro" id="IPR051673">
    <property type="entry name" value="SSDNA_exonuclease_RecJ"/>
</dbReference>
<keyword evidence="5 9" id="KW-0269">Exonuclease</keyword>
<evidence type="ECO:0000256" key="5">
    <source>
        <dbReference type="ARBA" id="ARBA00022839"/>
    </source>
</evidence>
<dbReference type="PANTHER" id="PTHR30255:SF2">
    <property type="entry name" value="SINGLE-STRANDED-DNA-SPECIFIC EXONUCLEASE RECJ"/>
    <property type="match status" value="1"/>
</dbReference>
<dbReference type="Pfam" id="PF17768">
    <property type="entry name" value="RecJ_OB"/>
    <property type="match status" value="1"/>
</dbReference>
<feature type="domain" description="DDH" evidence="6">
    <location>
        <begin position="72"/>
        <end position="232"/>
    </location>
</feature>
<evidence type="ECO:0000313" key="10">
    <source>
        <dbReference type="Proteomes" id="UP000664303"/>
    </source>
</evidence>
<dbReference type="InterPro" id="IPR003156">
    <property type="entry name" value="DHHA1_dom"/>
</dbReference>
<dbReference type="AlphaFoldDB" id="A0A939DEJ9"/>
<sequence>MERQIRRRRAADPAPLEAAGLHPLLARVYRNRGAASAEELGLDLKSLLPPTRLTGAEEAAVLLAEALAARQRILVVGDFDADGATSTALAVSTLRAFGAVDVDYLVPNRFDYGYGLTPEIVDLAAQRAPDLIITVDNGISSIEGVAAARARGIRTLVTDHHLAGAELPAAEVIVNPNQPDCAFPSKALAGVGVIFYVMMALRAELRRRDWFGARGIIEPNLGQALDLVALGTVADVVPLDRNNRILVDAGLKRIRAGRARPGIAALLEVAGRAAHSVVASDLGFAAGPRLNAAGRLDDMSIGIECLLSADAGNARRIAGELHQLNQDRRAIEQGMQQQALTMLESLDLDEAGPPMAVTLYEPDWHQGVIGILASRVKDRLHRPTIAFANADDAGREIKGSARSIPGIHIRDVLDAVATRHPGLISKFGGHAMAAGLSLPRERYTDFNTAFVEEVARHAGAVDLQAVVESDGELRPADFDLDTAATLRFAGPWGQHFPEPVFDGHFRMVSQRLVGERHLKLVLALPDSDTVVDAIAFNIDPAQWPDESVTTVRAAYRLDVNEFRGQRSVQLVIELLERAP</sequence>
<gene>
    <name evidence="9" type="primary">recJ</name>
    <name evidence="9" type="ORF">JYP50_05580</name>
</gene>
<dbReference type="SUPFAM" id="SSF64182">
    <property type="entry name" value="DHH phosphoesterases"/>
    <property type="match status" value="1"/>
</dbReference>
<name>A0A939DEJ9_9GAMM</name>
<feature type="domain" description="DHHA1" evidence="7">
    <location>
        <begin position="357"/>
        <end position="453"/>
    </location>
</feature>
<dbReference type="PANTHER" id="PTHR30255">
    <property type="entry name" value="SINGLE-STRANDED-DNA-SPECIFIC EXONUCLEASE RECJ"/>
    <property type="match status" value="1"/>
</dbReference>
<dbReference type="Gene3D" id="3.90.1640.30">
    <property type="match status" value="1"/>
</dbReference>
<dbReference type="Pfam" id="PF02272">
    <property type="entry name" value="DHHA1"/>
    <property type="match status" value="1"/>
</dbReference>
<comment type="caution">
    <text evidence="9">The sequence shown here is derived from an EMBL/GenBank/DDBJ whole genome shotgun (WGS) entry which is preliminary data.</text>
</comment>
<protein>
    <recommendedName>
        <fullName evidence="2">Single-stranded-DNA-specific exonuclease RecJ</fullName>
    </recommendedName>
</protein>
<evidence type="ECO:0000259" key="6">
    <source>
        <dbReference type="Pfam" id="PF01368"/>
    </source>
</evidence>
<evidence type="ECO:0000259" key="7">
    <source>
        <dbReference type="Pfam" id="PF02272"/>
    </source>
</evidence>
<evidence type="ECO:0000256" key="3">
    <source>
        <dbReference type="ARBA" id="ARBA00022722"/>
    </source>
</evidence>
<dbReference type="InterPro" id="IPR001667">
    <property type="entry name" value="DDH_dom"/>
</dbReference>
<dbReference type="InterPro" id="IPR041122">
    <property type="entry name" value="RecJ_OB"/>
</dbReference>
<dbReference type="Gene3D" id="3.10.310.30">
    <property type="match status" value="1"/>
</dbReference>
<dbReference type="Proteomes" id="UP000664303">
    <property type="component" value="Unassembled WGS sequence"/>
</dbReference>
<dbReference type="EMBL" id="JAFKCZ010000004">
    <property type="protein sequence ID" value="MBN7796047.1"/>
    <property type="molecule type" value="Genomic_DNA"/>
</dbReference>